<reference evidence="2" key="1">
    <citation type="submission" date="2022-10" db="EMBL/GenBank/DDBJ databases">
        <title>Completed Genome Sequence of two octocoral isolated bacterium, Endozoicomonas euniceicola EF212T and Endozoicomonas gorgoniicola PS125T.</title>
        <authorList>
            <person name="Chiou Y.-J."/>
            <person name="Chen Y.-H."/>
        </authorList>
    </citation>
    <scope>NUCLEOTIDE SEQUENCE</scope>
    <source>
        <strain evidence="2">EF212</strain>
    </source>
</reference>
<accession>A0ABY6GYB6</accession>
<evidence type="ECO:0000313" key="2">
    <source>
        <dbReference type="EMBL" id="UYM17772.1"/>
    </source>
</evidence>
<protein>
    <submittedName>
        <fullName evidence="2">Uncharacterized protein</fullName>
    </submittedName>
</protein>
<dbReference type="EMBL" id="CP103300">
    <property type="protein sequence ID" value="UYM17772.1"/>
    <property type="molecule type" value="Genomic_DNA"/>
</dbReference>
<evidence type="ECO:0000256" key="1">
    <source>
        <dbReference type="SAM" id="SignalP"/>
    </source>
</evidence>
<gene>
    <name evidence="2" type="ORF">NX720_07645</name>
</gene>
<organism evidence="2 3">
    <name type="scientific">Endozoicomonas euniceicola</name>
    <dbReference type="NCBI Taxonomy" id="1234143"/>
    <lineage>
        <taxon>Bacteria</taxon>
        <taxon>Pseudomonadati</taxon>
        <taxon>Pseudomonadota</taxon>
        <taxon>Gammaproteobacteria</taxon>
        <taxon>Oceanospirillales</taxon>
        <taxon>Endozoicomonadaceae</taxon>
        <taxon>Endozoicomonas</taxon>
    </lineage>
</organism>
<feature type="signal peptide" evidence="1">
    <location>
        <begin position="1"/>
        <end position="21"/>
    </location>
</feature>
<keyword evidence="3" id="KW-1185">Reference proteome</keyword>
<dbReference type="RefSeq" id="WP_262600469.1">
    <property type="nucleotide sequence ID" value="NZ_CP103300.1"/>
</dbReference>
<name>A0ABY6GYB6_9GAMM</name>
<keyword evidence="1" id="KW-0732">Signal</keyword>
<evidence type="ECO:0000313" key="3">
    <source>
        <dbReference type="Proteomes" id="UP001163255"/>
    </source>
</evidence>
<feature type="chain" id="PRO_5045700908" evidence="1">
    <location>
        <begin position="22"/>
        <end position="278"/>
    </location>
</feature>
<sequence>MKRYHVSAFPLLLLLANPVLSSPVLDSASGYHQEGLLIGQLGKVEESGLLIKGVNINFLLGGGFSQDRLYPTKPFALSVNSKHNPAYQKLISTPFNKQIIVRYLSSPPFAHPLFWLYYGASALVTDVSSLADFKESASFHAFQCVYKDEQNLEFSNYGNSVRSGKFVRVFRWGTFGSKVCTADLHEGGEKVETKQVAHKKYDGTDEKGNAKYRMEYSTVSEKKPNINHLNIYTEEGCKFAEDVLRANKDVRVKVSTKYFAFFNWYPDTIHAIDVNCAD</sequence>
<proteinExistence type="predicted"/>
<dbReference type="Proteomes" id="UP001163255">
    <property type="component" value="Chromosome"/>
</dbReference>